<evidence type="ECO:0000256" key="1">
    <source>
        <dbReference type="SAM" id="SignalP"/>
    </source>
</evidence>
<keyword evidence="4" id="KW-1185">Reference proteome</keyword>
<dbReference type="Proteomes" id="UP000006039">
    <property type="component" value="Unassembled WGS sequence"/>
</dbReference>
<proteinExistence type="predicted"/>
<reference evidence="2" key="2">
    <citation type="submission" date="2010-07" db="EMBL/GenBank/DDBJ databases">
        <authorList>
            <consortium name="The Broad Institute Genome Sequencing Platform"/>
            <consortium name="Broad Institute Genome Sequencing Center for Infectious Disease"/>
            <person name="Ma L.-J."/>
            <person name="Dead R."/>
            <person name="Young S."/>
            <person name="Zeng Q."/>
            <person name="Koehrsen M."/>
            <person name="Alvarado L."/>
            <person name="Berlin A."/>
            <person name="Chapman S.B."/>
            <person name="Chen Z."/>
            <person name="Freedman E."/>
            <person name="Gellesch M."/>
            <person name="Goldberg J."/>
            <person name="Griggs A."/>
            <person name="Gujja S."/>
            <person name="Heilman E.R."/>
            <person name="Heiman D."/>
            <person name="Hepburn T."/>
            <person name="Howarth C."/>
            <person name="Jen D."/>
            <person name="Larson L."/>
            <person name="Mehta T."/>
            <person name="Neiman D."/>
            <person name="Pearson M."/>
            <person name="Roberts A."/>
            <person name="Saif S."/>
            <person name="Shea T."/>
            <person name="Shenoy N."/>
            <person name="Sisk P."/>
            <person name="Stolte C."/>
            <person name="Sykes S."/>
            <person name="Walk T."/>
            <person name="White J."/>
            <person name="Yandava C."/>
            <person name="Haas B."/>
            <person name="Nusbaum C."/>
            <person name="Birren B."/>
        </authorList>
    </citation>
    <scope>NUCLEOTIDE SEQUENCE</scope>
    <source>
        <strain evidence="2">R3-111a-1</strain>
    </source>
</reference>
<reference evidence="3" key="4">
    <citation type="journal article" date="2015" name="G3 (Bethesda)">
        <title>Genome sequences of three phytopathogenic species of the Magnaporthaceae family of fungi.</title>
        <authorList>
            <person name="Okagaki L.H."/>
            <person name="Nunes C.C."/>
            <person name="Sailsbery J."/>
            <person name="Clay B."/>
            <person name="Brown D."/>
            <person name="John T."/>
            <person name="Oh Y."/>
            <person name="Young N."/>
            <person name="Fitzgerald M."/>
            <person name="Haas B.J."/>
            <person name="Zeng Q."/>
            <person name="Young S."/>
            <person name="Adiconis X."/>
            <person name="Fan L."/>
            <person name="Levin J.Z."/>
            <person name="Mitchell T.K."/>
            <person name="Okubara P.A."/>
            <person name="Farman M.L."/>
            <person name="Kohn L.M."/>
            <person name="Birren B."/>
            <person name="Ma L.-J."/>
            <person name="Dean R.A."/>
        </authorList>
    </citation>
    <scope>NUCLEOTIDE SEQUENCE</scope>
    <source>
        <strain evidence="3">R3-111a-1</strain>
    </source>
</reference>
<organism evidence="2">
    <name type="scientific">Gaeumannomyces tritici (strain R3-111a-1)</name>
    <name type="common">Wheat and barley take-all root rot fungus</name>
    <name type="synonym">Gaeumannomyces graminis var. tritici</name>
    <dbReference type="NCBI Taxonomy" id="644352"/>
    <lineage>
        <taxon>Eukaryota</taxon>
        <taxon>Fungi</taxon>
        <taxon>Dikarya</taxon>
        <taxon>Ascomycota</taxon>
        <taxon>Pezizomycotina</taxon>
        <taxon>Sordariomycetes</taxon>
        <taxon>Sordariomycetidae</taxon>
        <taxon>Magnaporthales</taxon>
        <taxon>Magnaporthaceae</taxon>
        <taxon>Gaeumannomyces</taxon>
    </lineage>
</organism>
<sequence length="114" mass="11915">MKFFAAVLALAATAVAAPASSGTFVKDSIACACVNSQGVYAAGDLCTQADGGHTRDLPGGLCFPRTARSADMTKVFTDAICKATFGNQGWDKAVCKPVKICTDPYWGPDIWTQC</sequence>
<evidence type="ECO:0000313" key="2">
    <source>
        <dbReference type="EMBL" id="EJT73115.1"/>
    </source>
</evidence>
<evidence type="ECO:0000313" key="4">
    <source>
        <dbReference type="Proteomes" id="UP000006039"/>
    </source>
</evidence>
<dbReference type="OrthoDB" id="10388659at2759"/>
<evidence type="ECO:0008006" key="5">
    <source>
        <dbReference type="Google" id="ProtNLM"/>
    </source>
</evidence>
<accession>J3P8Y0</accession>
<keyword evidence="1" id="KW-0732">Signal</keyword>
<dbReference type="HOGENOM" id="CLU_2073635_0_0_1"/>
<reference evidence="4" key="1">
    <citation type="submission" date="2010-07" db="EMBL/GenBank/DDBJ databases">
        <title>The genome sequence of Gaeumannomyces graminis var. tritici strain R3-111a-1.</title>
        <authorList>
            <consortium name="The Broad Institute Genome Sequencing Platform"/>
            <person name="Ma L.-J."/>
            <person name="Dead R."/>
            <person name="Young S."/>
            <person name="Zeng Q."/>
            <person name="Koehrsen M."/>
            <person name="Alvarado L."/>
            <person name="Berlin A."/>
            <person name="Chapman S.B."/>
            <person name="Chen Z."/>
            <person name="Freedman E."/>
            <person name="Gellesch M."/>
            <person name="Goldberg J."/>
            <person name="Griggs A."/>
            <person name="Gujja S."/>
            <person name="Heilman E.R."/>
            <person name="Heiman D."/>
            <person name="Hepburn T."/>
            <person name="Howarth C."/>
            <person name="Jen D."/>
            <person name="Larson L."/>
            <person name="Mehta T."/>
            <person name="Neiman D."/>
            <person name="Pearson M."/>
            <person name="Roberts A."/>
            <person name="Saif S."/>
            <person name="Shea T."/>
            <person name="Shenoy N."/>
            <person name="Sisk P."/>
            <person name="Stolte C."/>
            <person name="Sykes S."/>
            <person name="Walk T."/>
            <person name="White J."/>
            <person name="Yandava C."/>
            <person name="Haas B."/>
            <person name="Nusbaum C."/>
            <person name="Birren B."/>
        </authorList>
    </citation>
    <scope>NUCLEOTIDE SEQUENCE [LARGE SCALE GENOMIC DNA]</scope>
    <source>
        <strain evidence="4">R3-111a-1</strain>
    </source>
</reference>
<dbReference type="VEuPathDB" id="FungiDB:GGTG_09965"/>
<dbReference type="EMBL" id="GL385399">
    <property type="protein sequence ID" value="EJT73115.1"/>
    <property type="molecule type" value="Genomic_DNA"/>
</dbReference>
<feature type="chain" id="PRO_5015095073" description="Secreted protein" evidence="1">
    <location>
        <begin position="17"/>
        <end position="114"/>
    </location>
</feature>
<name>J3P8Y0_GAET3</name>
<dbReference type="AlphaFoldDB" id="J3P8Y0"/>
<dbReference type="EnsemblFungi" id="EJT73115">
    <property type="protein sequence ID" value="EJT73115"/>
    <property type="gene ID" value="GGTG_09965"/>
</dbReference>
<reference evidence="3" key="5">
    <citation type="submission" date="2018-04" db="UniProtKB">
        <authorList>
            <consortium name="EnsemblFungi"/>
        </authorList>
    </citation>
    <scope>IDENTIFICATION</scope>
    <source>
        <strain evidence="3">R3-111a-1</strain>
    </source>
</reference>
<gene>
    <name evidence="3" type="primary">20350423</name>
    <name evidence="2" type="ORF">GGTG_09965</name>
</gene>
<evidence type="ECO:0000313" key="3">
    <source>
        <dbReference type="EnsemblFungi" id="EJT73115"/>
    </source>
</evidence>
<protein>
    <recommendedName>
        <fullName evidence="5">Secreted protein</fullName>
    </recommendedName>
</protein>
<dbReference type="GeneID" id="20350423"/>
<dbReference type="RefSeq" id="XP_009226089.1">
    <property type="nucleotide sequence ID" value="XM_009227825.1"/>
</dbReference>
<dbReference type="eggNOG" id="ENOG502RN88">
    <property type="taxonomic scope" value="Eukaryota"/>
</dbReference>
<feature type="signal peptide" evidence="1">
    <location>
        <begin position="1"/>
        <end position="16"/>
    </location>
</feature>
<reference evidence="2" key="3">
    <citation type="submission" date="2010-09" db="EMBL/GenBank/DDBJ databases">
        <title>Annotation of Gaeumannomyces graminis var. tritici R3-111a-1.</title>
        <authorList>
            <consortium name="The Broad Institute Genome Sequencing Platform"/>
            <person name="Ma L.-J."/>
            <person name="Dead R."/>
            <person name="Young S.K."/>
            <person name="Zeng Q."/>
            <person name="Gargeya S."/>
            <person name="Fitzgerald M."/>
            <person name="Haas B."/>
            <person name="Abouelleil A."/>
            <person name="Alvarado L."/>
            <person name="Arachchi H.M."/>
            <person name="Berlin A."/>
            <person name="Brown A."/>
            <person name="Chapman S.B."/>
            <person name="Chen Z."/>
            <person name="Dunbar C."/>
            <person name="Freedman E."/>
            <person name="Gearin G."/>
            <person name="Gellesch M."/>
            <person name="Goldberg J."/>
            <person name="Griggs A."/>
            <person name="Gujja S."/>
            <person name="Heiman D."/>
            <person name="Howarth C."/>
            <person name="Larson L."/>
            <person name="Lui A."/>
            <person name="MacDonald P.J.P."/>
            <person name="Mehta T."/>
            <person name="Montmayeur A."/>
            <person name="Murphy C."/>
            <person name="Neiman D."/>
            <person name="Pearson M."/>
            <person name="Priest M."/>
            <person name="Roberts A."/>
            <person name="Saif S."/>
            <person name="Shea T."/>
            <person name="Shenoy N."/>
            <person name="Sisk P."/>
            <person name="Stolte C."/>
            <person name="Sykes S."/>
            <person name="Yandava C."/>
            <person name="Wortman J."/>
            <person name="Nusbaum C."/>
            <person name="Birren B."/>
        </authorList>
    </citation>
    <scope>NUCLEOTIDE SEQUENCE</scope>
    <source>
        <strain evidence="2">R3-111a-1</strain>
    </source>
</reference>